<organism evidence="5">
    <name type="scientific">mine drainage metagenome</name>
    <dbReference type="NCBI Taxonomy" id="410659"/>
    <lineage>
        <taxon>unclassified sequences</taxon>
        <taxon>metagenomes</taxon>
        <taxon>ecological metagenomes</taxon>
    </lineage>
</organism>
<dbReference type="InterPro" id="IPR001406">
    <property type="entry name" value="PsdUridine_synth_TruA"/>
</dbReference>
<gene>
    <name evidence="5" type="ORF">B1A_20864</name>
</gene>
<keyword evidence="3" id="KW-0413">Isomerase</keyword>
<dbReference type="SUPFAM" id="SSF55120">
    <property type="entry name" value="Pseudouridine synthase"/>
    <property type="match status" value="1"/>
</dbReference>
<dbReference type="Pfam" id="PF01416">
    <property type="entry name" value="PseudoU_synth_1"/>
    <property type="match status" value="1"/>
</dbReference>
<keyword evidence="2" id="KW-0819">tRNA processing</keyword>
<dbReference type="PANTHER" id="PTHR11142">
    <property type="entry name" value="PSEUDOURIDYLATE SYNTHASE"/>
    <property type="match status" value="1"/>
</dbReference>
<reference evidence="5" key="1">
    <citation type="submission" date="2013-08" db="EMBL/GenBank/DDBJ databases">
        <authorList>
            <person name="Mendez C."/>
            <person name="Richter M."/>
            <person name="Ferrer M."/>
            <person name="Sanchez J."/>
        </authorList>
    </citation>
    <scope>NUCLEOTIDE SEQUENCE</scope>
</reference>
<dbReference type="GO" id="GO:0009982">
    <property type="term" value="F:pseudouridine synthase activity"/>
    <property type="evidence" value="ECO:0007669"/>
    <property type="project" value="InterPro"/>
</dbReference>
<dbReference type="GO" id="GO:0031119">
    <property type="term" value="P:tRNA pseudouridine synthesis"/>
    <property type="evidence" value="ECO:0007669"/>
    <property type="project" value="TreeGrafter"/>
</dbReference>
<feature type="domain" description="Pseudouridine synthase I TruA alpha/beta" evidence="4">
    <location>
        <begin position="34"/>
        <end position="125"/>
    </location>
</feature>
<evidence type="ECO:0000313" key="5">
    <source>
        <dbReference type="EMBL" id="EQD29140.1"/>
    </source>
</evidence>
<dbReference type="InterPro" id="IPR020095">
    <property type="entry name" value="PsdUridine_synth_TruA_C"/>
</dbReference>
<dbReference type="AlphaFoldDB" id="T0ZH60"/>
<comment type="similarity">
    <text evidence="1">Belongs to the tRNA pseudouridine synthase TruA family.</text>
</comment>
<reference evidence="5" key="2">
    <citation type="journal article" date="2014" name="ISME J.">
        <title>Microbial stratification in low pH oxic and suboxic macroscopic growths along an acid mine drainage.</title>
        <authorList>
            <person name="Mendez-Garcia C."/>
            <person name="Mesa V."/>
            <person name="Sprenger R.R."/>
            <person name="Richter M."/>
            <person name="Diez M.S."/>
            <person name="Solano J."/>
            <person name="Bargiela R."/>
            <person name="Golyshina O.V."/>
            <person name="Manteca A."/>
            <person name="Ramos J.L."/>
            <person name="Gallego J.R."/>
            <person name="Llorente I."/>
            <person name="Martins Dos Santos V.A."/>
            <person name="Jensen O.N."/>
            <person name="Pelaez A.I."/>
            <person name="Sanchez J."/>
            <person name="Ferrer M."/>
        </authorList>
    </citation>
    <scope>NUCLEOTIDE SEQUENCE</scope>
</reference>
<sequence length="171" mass="19142">RARRRRYRYYLDGDPDRAGRLRSIAGLLGDRVDARSFGRGLGGSTPQFRPLSRIQVAQDGLDTWIEVEAHAFVWGMVRKIVTGICEVESGRRSPADLVRAARGEQRLTLALAPPEPLVLWEVEYDLPWTHFASGRTRHQEAHLREVERQARLLPALLRALGSGPAEPPSSG</sequence>
<dbReference type="GO" id="GO:0003723">
    <property type="term" value="F:RNA binding"/>
    <property type="evidence" value="ECO:0007669"/>
    <property type="project" value="InterPro"/>
</dbReference>
<protein>
    <submittedName>
        <fullName evidence="5">tRNA pseudouridine synthase A</fullName>
    </submittedName>
</protein>
<evidence type="ECO:0000256" key="3">
    <source>
        <dbReference type="ARBA" id="ARBA00023235"/>
    </source>
</evidence>
<evidence type="ECO:0000259" key="4">
    <source>
        <dbReference type="Pfam" id="PF01416"/>
    </source>
</evidence>
<dbReference type="InterPro" id="IPR020103">
    <property type="entry name" value="PsdUridine_synth_cat_dom_sf"/>
</dbReference>
<accession>T0ZH60</accession>
<dbReference type="PANTHER" id="PTHR11142:SF0">
    <property type="entry name" value="TRNA PSEUDOURIDINE SYNTHASE-LIKE 1"/>
    <property type="match status" value="1"/>
</dbReference>
<name>T0ZH60_9ZZZZ</name>
<evidence type="ECO:0000256" key="1">
    <source>
        <dbReference type="ARBA" id="ARBA00009375"/>
    </source>
</evidence>
<comment type="caution">
    <text evidence="5">The sequence shown here is derived from an EMBL/GenBank/DDBJ whole genome shotgun (WGS) entry which is preliminary data.</text>
</comment>
<feature type="non-terminal residue" evidence="5">
    <location>
        <position position="1"/>
    </location>
</feature>
<dbReference type="InterPro" id="IPR020097">
    <property type="entry name" value="PsdUridine_synth_TruA_a/b_dom"/>
</dbReference>
<dbReference type="EMBL" id="AUZX01015410">
    <property type="protein sequence ID" value="EQD29140.1"/>
    <property type="molecule type" value="Genomic_DNA"/>
</dbReference>
<proteinExistence type="inferred from homology"/>
<dbReference type="Gene3D" id="3.30.70.660">
    <property type="entry name" value="Pseudouridine synthase I, catalytic domain, C-terminal subdomain"/>
    <property type="match status" value="1"/>
</dbReference>
<evidence type="ECO:0000256" key="2">
    <source>
        <dbReference type="ARBA" id="ARBA00022694"/>
    </source>
</evidence>